<evidence type="ECO:0000256" key="8">
    <source>
        <dbReference type="ARBA" id="ARBA00022824"/>
    </source>
</evidence>
<evidence type="ECO:0000313" key="16">
    <source>
        <dbReference type="Proteomes" id="UP000019132"/>
    </source>
</evidence>
<dbReference type="eggNOG" id="KOG1387">
    <property type="taxonomic scope" value="Eukaryota"/>
</dbReference>
<comment type="catalytic activity">
    <reaction evidence="11 12">
        <text>an alpha-D-Man-(1-&gt;3)-[alpha-D-Man-(1-&gt;6)]-beta-D-Man-(1-&gt;4)-beta-D-GlcNAc-(1-&gt;4)-alpha-D-GlcNAc-diphospho-di-trans,poly-cis-dolichol + 2 GDP-alpha-D-mannose = an alpha-D-Man-(1-&gt;2)-alpha-D-Man-(1-&gt;2)-alpha-D-Man-(1-&gt;3)-[alpha-D-Man-(1-&gt;6)]-beta-D-Man-(1-&gt;4)-beta-D-GlcNAc-(1-&gt;4)-alpha-D-GlcNAc-diphospho-di-trans,poly-cis-dolichol + 2 GDP + 2 H(+)</text>
        <dbReference type="Rhea" id="RHEA:29523"/>
        <dbReference type="Rhea" id="RHEA-COMP:19515"/>
        <dbReference type="Rhea" id="RHEA-COMP:19516"/>
        <dbReference type="ChEBI" id="CHEBI:15378"/>
        <dbReference type="ChEBI" id="CHEBI:57527"/>
        <dbReference type="ChEBI" id="CHEBI:58189"/>
        <dbReference type="ChEBI" id="CHEBI:132511"/>
        <dbReference type="ChEBI" id="CHEBI:132515"/>
        <dbReference type="EC" id="2.4.1.131"/>
    </reaction>
    <physiologicalReaction direction="left-to-right" evidence="11 12">
        <dbReference type="Rhea" id="RHEA:29524"/>
    </physiologicalReaction>
</comment>
<keyword evidence="5 12" id="KW-0328">Glycosyltransferase</keyword>
<dbReference type="SUPFAM" id="SSF53756">
    <property type="entry name" value="UDP-Glycosyltransferase/glycogen phosphorylase"/>
    <property type="match status" value="1"/>
</dbReference>
<dbReference type="GO" id="GO:0005789">
    <property type="term" value="C:endoplasmic reticulum membrane"/>
    <property type="evidence" value="ECO:0007669"/>
    <property type="project" value="UniProtKB-SubCell"/>
</dbReference>
<dbReference type="AlphaFoldDB" id="K3WWV0"/>
<reference evidence="16" key="1">
    <citation type="journal article" date="2010" name="Genome Biol.">
        <title>Genome sequence of the necrotrophic plant pathogen Pythium ultimum reveals original pathogenicity mechanisms and effector repertoire.</title>
        <authorList>
            <person name="Levesque C.A."/>
            <person name="Brouwer H."/>
            <person name="Cano L."/>
            <person name="Hamilton J.P."/>
            <person name="Holt C."/>
            <person name="Huitema E."/>
            <person name="Raffaele S."/>
            <person name="Robideau G.P."/>
            <person name="Thines M."/>
            <person name="Win J."/>
            <person name="Zerillo M.M."/>
            <person name="Beakes G.W."/>
            <person name="Boore J.L."/>
            <person name="Busam D."/>
            <person name="Dumas B."/>
            <person name="Ferriera S."/>
            <person name="Fuerstenberg S.I."/>
            <person name="Gachon C.M."/>
            <person name="Gaulin E."/>
            <person name="Govers F."/>
            <person name="Grenville-Briggs L."/>
            <person name="Horner N."/>
            <person name="Hostetler J."/>
            <person name="Jiang R.H."/>
            <person name="Johnson J."/>
            <person name="Krajaejun T."/>
            <person name="Lin H."/>
            <person name="Meijer H.J."/>
            <person name="Moore B."/>
            <person name="Morris P."/>
            <person name="Phuntmart V."/>
            <person name="Puiu D."/>
            <person name="Shetty J."/>
            <person name="Stajich J.E."/>
            <person name="Tripathy S."/>
            <person name="Wawra S."/>
            <person name="van West P."/>
            <person name="Whitty B.R."/>
            <person name="Coutinho P.M."/>
            <person name="Henrissat B."/>
            <person name="Martin F."/>
            <person name="Thomas P.D."/>
            <person name="Tyler B.M."/>
            <person name="De Vries R.P."/>
            <person name="Kamoun S."/>
            <person name="Yandell M."/>
            <person name="Tisserat N."/>
            <person name="Buell C.R."/>
        </authorList>
    </citation>
    <scope>NUCLEOTIDE SEQUENCE</scope>
    <source>
        <strain evidence="16">DAOM:BR144</strain>
    </source>
</reference>
<dbReference type="PANTHER" id="PTHR45919">
    <property type="entry name" value="GDP-MAN:MAN(3)GLCNAC(2)-PP-DOL ALPHA-1,2-MANNOSYLTRANSFERASE"/>
    <property type="match status" value="1"/>
</dbReference>
<evidence type="ECO:0000256" key="1">
    <source>
        <dbReference type="ARBA" id="ARBA00004389"/>
    </source>
</evidence>
<comment type="subcellular location">
    <subcellularLocation>
        <location evidence="1">Endoplasmic reticulum membrane</location>
        <topology evidence="1">Single-pass membrane protein</topology>
    </subcellularLocation>
</comment>
<accession>K3WWV0</accession>
<comment type="function">
    <text evidence="12">GDP-Man:Man(3)GlcNAc(2)-PP-Dol alpha-1,2-mannosyltransferase that operates in the biosynthetic pathway of dolichol-linked oligosaccharides, the glycan precursors employed in protein asparagine (N)-glycosylation. The assembly of dolichol-linked oligosaccharides begins on the cytosolic side of the endoplasmic reticulum membrane and finishes in its lumen. The sequential addition of sugars to dolichol pyrophosphate produces dolichol-linked oligosaccharides containing fourteen sugars, including two GlcNAcs, nine mannoses and three glucoses. Once assembled, the oligosaccharide is transferred from the lipid to nascent proteins by oligosaccharyltransferases. Catalyzes, on the cytoplasmic face of the endoplasmic reticulum, the addition of the fourth and fifth mannose residues to the dolichol-linked oligosaccharide chain, to produce Man(5)GlcNAc(2)-PP-dolichol core oligosaccharide.</text>
</comment>
<keyword evidence="8 12" id="KW-0256">Endoplasmic reticulum</keyword>
<dbReference type="Pfam" id="PF15924">
    <property type="entry name" value="ALG11_N"/>
    <property type="match status" value="1"/>
</dbReference>
<evidence type="ECO:0000256" key="9">
    <source>
        <dbReference type="ARBA" id="ARBA00022989"/>
    </source>
</evidence>
<dbReference type="InterPro" id="IPR038013">
    <property type="entry name" value="ALG11"/>
</dbReference>
<dbReference type="InterPro" id="IPR031814">
    <property type="entry name" value="ALG11_N"/>
</dbReference>
<evidence type="ECO:0000256" key="6">
    <source>
        <dbReference type="ARBA" id="ARBA00022679"/>
    </source>
</evidence>
<comment type="pathway">
    <text evidence="2 12">Protein modification; protein glycosylation.</text>
</comment>
<feature type="domain" description="ALG11 mannosyltransferase N-terminal" evidence="14">
    <location>
        <begin position="54"/>
        <end position="292"/>
    </location>
</feature>
<organism evidence="15 16">
    <name type="scientific">Globisporangium ultimum (strain ATCC 200006 / CBS 805.95 / DAOM BR144)</name>
    <name type="common">Pythium ultimum</name>
    <dbReference type="NCBI Taxonomy" id="431595"/>
    <lineage>
        <taxon>Eukaryota</taxon>
        <taxon>Sar</taxon>
        <taxon>Stramenopiles</taxon>
        <taxon>Oomycota</taxon>
        <taxon>Peronosporomycetes</taxon>
        <taxon>Pythiales</taxon>
        <taxon>Pythiaceae</taxon>
        <taxon>Globisporangium</taxon>
    </lineage>
</organism>
<evidence type="ECO:0000313" key="15">
    <source>
        <dbReference type="EnsemblProtists" id="PYU1_T009448"/>
    </source>
</evidence>
<proteinExistence type="inferred from homology"/>
<dbReference type="EnsemblProtists" id="PYU1_T009448">
    <property type="protein sequence ID" value="PYU1_T009448"/>
    <property type="gene ID" value="PYU1_G009430"/>
</dbReference>
<dbReference type="STRING" id="431595.K3WWV0"/>
<keyword evidence="6 12" id="KW-0808">Transferase</keyword>
<keyword evidence="16" id="KW-1185">Reference proteome</keyword>
<keyword evidence="10" id="KW-0472">Membrane</keyword>
<dbReference type="EMBL" id="GL376622">
    <property type="status" value="NOT_ANNOTATED_CDS"/>
    <property type="molecule type" value="Genomic_DNA"/>
</dbReference>
<protein>
    <recommendedName>
        <fullName evidence="4 12">GDP-Man:Man(3)GlcNAc(2)-PP-Dol alpha-1,2-mannosyltransferase</fullName>
        <ecNumber evidence="3 12">2.4.1.131</ecNumber>
    </recommendedName>
</protein>
<evidence type="ECO:0000259" key="14">
    <source>
        <dbReference type="Pfam" id="PF15924"/>
    </source>
</evidence>
<dbReference type="EC" id="2.4.1.131" evidence="3 12"/>
<evidence type="ECO:0000256" key="11">
    <source>
        <dbReference type="ARBA" id="ARBA00045065"/>
    </source>
</evidence>
<keyword evidence="7" id="KW-0812">Transmembrane</keyword>
<evidence type="ECO:0000256" key="7">
    <source>
        <dbReference type="ARBA" id="ARBA00022692"/>
    </source>
</evidence>
<dbReference type="InterPro" id="IPR001296">
    <property type="entry name" value="Glyco_trans_1"/>
</dbReference>
<dbReference type="Gene3D" id="3.40.50.2000">
    <property type="entry name" value="Glycogen Phosphorylase B"/>
    <property type="match status" value="1"/>
</dbReference>
<evidence type="ECO:0000256" key="12">
    <source>
        <dbReference type="RuleBase" id="RU367051"/>
    </source>
</evidence>
<evidence type="ECO:0000256" key="3">
    <source>
        <dbReference type="ARBA" id="ARBA00012645"/>
    </source>
</evidence>
<name>K3WWV0_GLOUD</name>
<dbReference type="InParanoid" id="K3WWV0"/>
<comment type="similarity">
    <text evidence="12">Belongs to the glycosyltransferase group 1 family. Glycosyltransferase 4 subfamily.</text>
</comment>
<feature type="domain" description="Glycosyl transferase family 1" evidence="13">
    <location>
        <begin position="310"/>
        <end position="481"/>
    </location>
</feature>
<evidence type="ECO:0000256" key="2">
    <source>
        <dbReference type="ARBA" id="ARBA00004922"/>
    </source>
</evidence>
<dbReference type="VEuPathDB" id="FungiDB:PYU1_G009430"/>
<dbReference type="CDD" id="cd03806">
    <property type="entry name" value="GT4_ALG11-like"/>
    <property type="match status" value="1"/>
</dbReference>
<reference evidence="15" key="3">
    <citation type="submission" date="2015-02" db="UniProtKB">
        <authorList>
            <consortium name="EnsemblProtists"/>
        </authorList>
    </citation>
    <scope>IDENTIFICATION</scope>
    <source>
        <strain evidence="15">DAOM BR144</strain>
    </source>
</reference>
<evidence type="ECO:0000256" key="5">
    <source>
        <dbReference type="ARBA" id="ARBA00022676"/>
    </source>
</evidence>
<evidence type="ECO:0000256" key="4">
    <source>
        <dbReference type="ARBA" id="ARBA00022018"/>
    </source>
</evidence>
<dbReference type="Proteomes" id="UP000019132">
    <property type="component" value="Unassembled WGS sequence"/>
</dbReference>
<dbReference type="PANTHER" id="PTHR45919:SF1">
    <property type="entry name" value="GDP-MAN:MAN(3)GLCNAC(2)-PP-DOL ALPHA-1,2-MANNOSYLTRANSFERASE"/>
    <property type="match status" value="1"/>
</dbReference>
<dbReference type="Pfam" id="PF00534">
    <property type="entry name" value="Glycos_transf_1"/>
    <property type="match status" value="1"/>
</dbReference>
<keyword evidence="9" id="KW-1133">Transmembrane helix</keyword>
<dbReference type="HOGENOM" id="CLU_017896_1_1_1"/>
<evidence type="ECO:0000256" key="10">
    <source>
        <dbReference type="ARBA" id="ARBA00023136"/>
    </source>
</evidence>
<dbReference type="OMA" id="ARLYGWV"/>
<dbReference type="GO" id="GO:0006487">
    <property type="term" value="P:protein N-linked glycosylation"/>
    <property type="evidence" value="ECO:0007669"/>
    <property type="project" value="TreeGrafter"/>
</dbReference>
<sequence>MDLWLLALALIAAYPVVAAGICFLFIYTERRRYVRHHLVAQSDVADHHSGEKTVTIGVFHPYANGGGGGERVMYCALVALVKYFKELKAEPTETASGSDNKPRVYRVELLLYSGDDGLSTKELLDRAAERFNLPDLHQYRVDLQVRLVPLANREVLDPGLYLRFTLFWQSIAHIRLALTAFRTSEKLGLYPQVWIDTTGCPFSYLVASVRFGCTVVAYVHYPMISTDMIAKVQTRATDFNNNATVAFSSTRSFAKYIYYRIFAATYTLVGKYCTDIVMVNSTWTYNHVKQLWGGKPAIVYPPCGSMEEFMQFDIENREPLALSISQFRPEKNQLLQLQAMKVLLTKYATKMNTTHKDFKLIMLGSCRNADDEARIETLKEQCVELGLTGRVEFVVNASFAELKQYLARSSVGIHTMYNEHFGIGVVEMMAAGLLVVANNSGGPAADIVRPDTGYLALTADEYADKMLAILEQDASAARAMRARCRQASGRFSDSEFGAQFIAAMDAVLRRVSGNGDHGLGKKAM</sequence>
<evidence type="ECO:0000259" key="13">
    <source>
        <dbReference type="Pfam" id="PF00534"/>
    </source>
</evidence>
<dbReference type="GO" id="GO:0004377">
    <property type="term" value="F:GDP-Man:Man(3)GlcNAc(2)-PP-Dol alpha-1,2-mannosyltransferase activity"/>
    <property type="evidence" value="ECO:0007669"/>
    <property type="project" value="UniProtKB-UniRule"/>
</dbReference>
<dbReference type="UniPathway" id="UPA00378"/>
<reference evidence="16" key="2">
    <citation type="submission" date="2010-04" db="EMBL/GenBank/DDBJ databases">
        <authorList>
            <person name="Buell R."/>
            <person name="Hamilton J."/>
            <person name="Hostetler J."/>
        </authorList>
    </citation>
    <scope>NUCLEOTIDE SEQUENCE [LARGE SCALE GENOMIC DNA]</scope>
    <source>
        <strain evidence="16">DAOM:BR144</strain>
    </source>
</reference>